<keyword evidence="3" id="KW-0067">ATP-binding</keyword>
<keyword evidence="1" id="KW-0547">Nucleotide-binding</keyword>
<protein>
    <submittedName>
        <fullName evidence="6">SNF2 family N-terminal domain-containing protein</fullName>
    </submittedName>
</protein>
<evidence type="ECO:0000256" key="2">
    <source>
        <dbReference type="ARBA" id="ARBA00022801"/>
    </source>
</evidence>
<dbReference type="AlphaFoldDB" id="A0A9W9DPY5"/>
<dbReference type="InterPro" id="IPR000330">
    <property type="entry name" value="SNF2_N"/>
</dbReference>
<evidence type="ECO:0000256" key="3">
    <source>
        <dbReference type="ARBA" id="ARBA00022840"/>
    </source>
</evidence>
<dbReference type="OrthoDB" id="448448at2759"/>
<evidence type="ECO:0000256" key="4">
    <source>
        <dbReference type="SAM" id="MobiDB-lite"/>
    </source>
</evidence>
<evidence type="ECO:0000259" key="5">
    <source>
        <dbReference type="PROSITE" id="PS51192"/>
    </source>
</evidence>
<evidence type="ECO:0000313" key="7">
    <source>
        <dbReference type="Proteomes" id="UP001150266"/>
    </source>
</evidence>
<dbReference type="Proteomes" id="UP001150266">
    <property type="component" value="Unassembled WGS sequence"/>
</dbReference>
<gene>
    <name evidence="6" type="ORF">J3R30DRAFT_3403604</name>
</gene>
<dbReference type="Pfam" id="PF00176">
    <property type="entry name" value="SNF2-rel_dom"/>
    <property type="match status" value="1"/>
</dbReference>
<proteinExistence type="predicted"/>
<dbReference type="InterPro" id="IPR038718">
    <property type="entry name" value="SNF2-like_sf"/>
</dbReference>
<dbReference type="GO" id="GO:0006281">
    <property type="term" value="P:DNA repair"/>
    <property type="evidence" value="ECO:0007669"/>
    <property type="project" value="TreeGrafter"/>
</dbReference>
<name>A0A9W9DPY5_9AGAR</name>
<dbReference type="GO" id="GO:0005524">
    <property type="term" value="F:ATP binding"/>
    <property type="evidence" value="ECO:0007669"/>
    <property type="project" value="UniProtKB-KW"/>
</dbReference>
<sequence length="398" mass="45143">MSLCLSHSPLLSTLSTQHENTFRPTILPNSFSDDVKPHPVFIPPGENAFGKISPQFGYIPRIETSKQFAWSGSEIPKAKPKYRGVKVEEVADEDNSLSGSQAICRSGPRSEPLSSSTFYDGQGIPIGTPDSSAKPEEGVFKLLNEHRSQDYHQFDTKLGYSDYELKLHQVFARHWMANQESGGRQGGIVADEMGLGKTLQTLVLIKEDKIAREKCRPDSWDEEIRRMFHPDKRLTCIIYHGPDRESKYSKYPLEVLKQTDVVLTTYGILSSEHQATEDEAHEIRNASTKKVKAAFAVKAEFKWCLTGTPLWHALLECSEITQVNGRPILVLPELRVKIWDCVLSPSEREFYDALEARMQEILESLLSQLQTGDIRFYSTAWVLLLRLRQEIGTFIQLK</sequence>
<dbReference type="Gene3D" id="3.40.50.10810">
    <property type="entry name" value="Tandem AAA-ATPase domain"/>
    <property type="match status" value="1"/>
</dbReference>
<feature type="region of interest" description="Disordered" evidence="4">
    <location>
        <begin position="98"/>
        <end position="133"/>
    </location>
</feature>
<dbReference type="EMBL" id="JAOTPV010000007">
    <property type="protein sequence ID" value="KAJ4480027.1"/>
    <property type="molecule type" value="Genomic_DNA"/>
</dbReference>
<keyword evidence="2" id="KW-0378">Hydrolase</keyword>
<dbReference type="InterPro" id="IPR027417">
    <property type="entry name" value="P-loop_NTPase"/>
</dbReference>
<comment type="caution">
    <text evidence="6">The sequence shown here is derived from an EMBL/GenBank/DDBJ whole genome shotgun (WGS) entry which is preliminary data.</text>
</comment>
<dbReference type="InterPro" id="IPR050628">
    <property type="entry name" value="SNF2_RAD54_helicase_TF"/>
</dbReference>
<accession>A0A9W9DPY5</accession>
<dbReference type="SUPFAM" id="SSF52540">
    <property type="entry name" value="P-loop containing nucleoside triphosphate hydrolases"/>
    <property type="match status" value="1"/>
</dbReference>
<dbReference type="InterPro" id="IPR014001">
    <property type="entry name" value="Helicase_ATP-bd"/>
</dbReference>
<dbReference type="SMART" id="SM00487">
    <property type="entry name" value="DEXDc"/>
    <property type="match status" value="1"/>
</dbReference>
<dbReference type="GO" id="GO:0005634">
    <property type="term" value="C:nucleus"/>
    <property type="evidence" value="ECO:0007669"/>
    <property type="project" value="TreeGrafter"/>
</dbReference>
<feature type="domain" description="Helicase ATP-binding" evidence="5">
    <location>
        <begin position="178"/>
        <end position="327"/>
    </location>
</feature>
<evidence type="ECO:0000313" key="6">
    <source>
        <dbReference type="EMBL" id="KAJ4480027.1"/>
    </source>
</evidence>
<reference evidence="6" key="1">
    <citation type="submission" date="2022-08" db="EMBL/GenBank/DDBJ databases">
        <title>A Global Phylogenomic Analysis of the Shiitake Genus Lentinula.</title>
        <authorList>
            <consortium name="DOE Joint Genome Institute"/>
            <person name="Sierra-Patev S."/>
            <person name="Min B."/>
            <person name="Naranjo-Ortiz M."/>
            <person name="Looney B."/>
            <person name="Konkel Z."/>
            <person name="Slot J.C."/>
            <person name="Sakamoto Y."/>
            <person name="Steenwyk J.L."/>
            <person name="Rokas A."/>
            <person name="Carro J."/>
            <person name="Camarero S."/>
            <person name="Ferreira P."/>
            <person name="Molpeceres G."/>
            <person name="Ruiz-Duenas F.J."/>
            <person name="Serrano A."/>
            <person name="Henrissat B."/>
            <person name="Drula E."/>
            <person name="Hughes K.W."/>
            <person name="Mata J.L."/>
            <person name="Ishikawa N.K."/>
            <person name="Vargas-Isla R."/>
            <person name="Ushijima S."/>
            <person name="Smith C.A."/>
            <person name="Ahrendt S."/>
            <person name="Andreopoulos W."/>
            <person name="He G."/>
            <person name="Labutti K."/>
            <person name="Lipzen A."/>
            <person name="Ng V."/>
            <person name="Riley R."/>
            <person name="Sandor L."/>
            <person name="Barry K."/>
            <person name="Martinez A.T."/>
            <person name="Xiao Y."/>
            <person name="Gibbons J.G."/>
            <person name="Terashima K."/>
            <person name="Grigoriev I.V."/>
            <person name="Hibbett D.S."/>
        </authorList>
    </citation>
    <scope>NUCLEOTIDE SEQUENCE</scope>
    <source>
        <strain evidence="6">JLM2183</strain>
    </source>
</reference>
<dbReference type="GO" id="GO:0008094">
    <property type="term" value="F:ATP-dependent activity, acting on DNA"/>
    <property type="evidence" value="ECO:0007669"/>
    <property type="project" value="TreeGrafter"/>
</dbReference>
<keyword evidence="7" id="KW-1185">Reference proteome</keyword>
<dbReference type="PANTHER" id="PTHR45626">
    <property type="entry name" value="TRANSCRIPTION TERMINATION FACTOR 2-RELATED"/>
    <property type="match status" value="1"/>
</dbReference>
<evidence type="ECO:0000256" key="1">
    <source>
        <dbReference type="ARBA" id="ARBA00022741"/>
    </source>
</evidence>
<organism evidence="6 7">
    <name type="scientific">Lentinula aciculospora</name>
    <dbReference type="NCBI Taxonomy" id="153920"/>
    <lineage>
        <taxon>Eukaryota</taxon>
        <taxon>Fungi</taxon>
        <taxon>Dikarya</taxon>
        <taxon>Basidiomycota</taxon>
        <taxon>Agaricomycotina</taxon>
        <taxon>Agaricomycetes</taxon>
        <taxon>Agaricomycetidae</taxon>
        <taxon>Agaricales</taxon>
        <taxon>Marasmiineae</taxon>
        <taxon>Omphalotaceae</taxon>
        <taxon>Lentinula</taxon>
    </lineage>
</organism>
<dbReference type="GO" id="GO:0016787">
    <property type="term" value="F:hydrolase activity"/>
    <property type="evidence" value="ECO:0007669"/>
    <property type="project" value="UniProtKB-KW"/>
</dbReference>
<dbReference type="PROSITE" id="PS51192">
    <property type="entry name" value="HELICASE_ATP_BIND_1"/>
    <property type="match status" value="1"/>
</dbReference>